<dbReference type="RefSeq" id="WP_190570816.1">
    <property type="nucleotide sequence ID" value="NZ_JACJQL010000057.1"/>
</dbReference>
<organism evidence="1 2">
    <name type="scientific">Nostoc parmelioides FACHB-3921</name>
    <dbReference type="NCBI Taxonomy" id="2692909"/>
    <lineage>
        <taxon>Bacteria</taxon>
        <taxon>Bacillati</taxon>
        <taxon>Cyanobacteriota</taxon>
        <taxon>Cyanophyceae</taxon>
        <taxon>Nostocales</taxon>
        <taxon>Nostocaceae</taxon>
        <taxon>Nostoc</taxon>
    </lineage>
</organism>
<evidence type="ECO:0000313" key="1">
    <source>
        <dbReference type="EMBL" id="MBD2254575.1"/>
    </source>
</evidence>
<reference evidence="1 2" key="1">
    <citation type="journal article" date="2020" name="ISME J.">
        <title>Comparative genomics reveals insights into cyanobacterial evolution and habitat adaptation.</title>
        <authorList>
            <person name="Chen M.Y."/>
            <person name="Teng W.K."/>
            <person name="Zhao L."/>
            <person name="Hu C.X."/>
            <person name="Zhou Y.K."/>
            <person name="Han B.P."/>
            <person name="Song L.R."/>
            <person name="Shu W.S."/>
        </authorList>
    </citation>
    <scope>NUCLEOTIDE SEQUENCE [LARGE SCALE GENOMIC DNA]</scope>
    <source>
        <strain evidence="1 2">FACHB-3921</strain>
    </source>
</reference>
<protein>
    <submittedName>
        <fullName evidence="1">Glycosyltransferase family 2 protein</fullName>
    </submittedName>
</protein>
<keyword evidence="2" id="KW-1185">Reference proteome</keyword>
<name>A0ABR8BNT8_9NOSO</name>
<dbReference type="EMBL" id="JACJQL010000057">
    <property type="protein sequence ID" value="MBD2254575.1"/>
    <property type="molecule type" value="Genomic_DNA"/>
</dbReference>
<gene>
    <name evidence="1" type="ORF">H6G14_25365</name>
</gene>
<dbReference type="Proteomes" id="UP000621307">
    <property type="component" value="Unassembled WGS sequence"/>
</dbReference>
<sequence>MALLTPVAFFIFNRPDLTAQVFEAIRQAKPHKLLVVADGARFPEEEEKCLKTRQVIKNVDWDCEVLTNFSDTNLGCKYRVSSGLDWVFSQVEKAIILEDDCLPEPSFFAFCEELLEYYYNHEQIMHLAGTNLIPQPHLNTSFLFSRLVPIWGWATWRRAWNHYDIEMKLWNKYKTENDIYYFGKQANNVYNVFESNYLNQIDSWDGQWAFNCVANQGLTIIPKINLIKNIGFREDGTHTKAASHICSIPVQSIDLPLIKPLETIPNKEFDEKFLEFSNRPNPPSLTKSLKNLVKNWIKKY</sequence>
<accession>A0ABR8BNT8</accession>
<dbReference type="SUPFAM" id="SSF53448">
    <property type="entry name" value="Nucleotide-diphospho-sugar transferases"/>
    <property type="match status" value="1"/>
</dbReference>
<dbReference type="InterPro" id="IPR029044">
    <property type="entry name" value="Nucleotide-diphossugar_trans"/>
</dbReference>
<evidence type="ECO:0000313" key="2">
    <source>
        <dbReference type="Proteomes" id="UP000621307"/>
    </source>
</evidence>
<comment type="caution">
    <text evidence="1">The sequence shown here is derived from an EMBL/GenBank/DDBJ whole genome shotgun (WGS) entry which is preliminary data.</text>
</comment>
<dbReference type="Gene3D" id="3.90.550.10">
    <property type="entry name" value="Spore Coat Polysaccharide Biosynthesis Protein SpsA, Chain A"/>
    <property type="match status" value="1"/>
</dbReference>
<proteinExistence type="predicted"/>